<protein>
    <submittedName>
        <fullName evidence="1">Uncharacterized protein</fullName>
    </submittedName>
</protein>
<gene>
    <name evidence="1" type="ORF">BHYA_0037g00280</name>
</gene>
<sequence length="147" mass="16327">MLSRETLKRRISWETFLIAKTDSSQVKSDQLRSVKIAIGNDLYTAVLCAESLDTTYGKYKKKKTAVFLHRPGGEKRLSFTKLAPVNISASSREWEEIKLSDWAVFEEILGVTSLSPTFPTPDDICALECDELDTYVAGFGGVGLRTG</sequence>
<proteinExistence type="predicted"/>
<name>A0A4Z1GXB1_9HELO</name>
<reference evidence="1 2" key="1">
    <citation type="submission" date="2017-12" db="EMBL/GenBank/DDBJ databases">
        <title>Comparative genomics of Botrytis spp.</title>
        <authorList>
            <person name="Valero-Jimenez C.A."/>
            <person name="Tapia P."/>
            <person name="Veloso J."/>
            <person name="Silva-Moreno E."/>
            <person name="Staats M."/>
            <person name="Valdes J.H."/>
            <person name="Van Kan J.A.L."/>
        </authorList>
    </citation>
    <scope>NUCLEOTIDE SEQUENCE [LARGE SCALE GENOMIC DNA]</scope>
    <source>
        <strain evidence="1 2">Bh0001</strain>
    </source>
</reference>
<keyword evidence="2" id="KW-1185">Reference proteome</keyword>
<evidence type="ECO:0000313" key="2">
    <source>
        <dbReference type="Proteomes" id="UP000297814"/>
    </source>
</evidence>
<organism evidence="1 2">
    <name type="scientific">Botrytis hyacinthi</name>
    <dbReference type="NCBI Taxonomy" id="278943"/>
    <lineage>
        <taxon>Eukaryota</taxon>
        <taxon>Fungi</taxon>
        <taxon>Dikarya</taxon>
        <taxon>Ascomycota</taxon>
        <taxon>Pezizomycotina</taxon>
        <taxon>Leotiomycetes</taxon>
        <taxon>Helotiales</taxon>
        <taxon>Sclerotiniaceae</taxon>
        <taxon>Botrytis</taxon>
    </lineage>
</organism>
<evidence type="ECO:0000313" key="1">
    <source>
        <dbReference type="EMBL" id="TGO40429.1"/>
    </source>
</evidence>
<comment type="caution">
    <text evidence="1">The sequence shown here is derived from an EMBL/GenBank/DDBJ whole genome shotgun (WGS) entry which is preliminary data.</text>
</comment>
<dbReference type="AlphaFoldDB" id="A0A4Z1GXB1"/>
<accession>A0A4Z1GXB1</accession>
<dbReference type="Proteomes" id="UP000297814">
    <property type="component" value="Unassembled WGS sequence"/>
</dbReference>
<dbReference type="EMBL" id="PQXK01000037">
    <property type="protein sequence ID" value="TGO40429.1"/>
    <property type="molecule type" value="Genomic_DNA"/>
</dbReference>